<dbReference type="CDD" id="cd00118">
    <property type="entry name" value="LysM"/>
    <property type="match status" value="1"/>
</dbReference>
<evidence type="ECO:0000313" key="5">
    <source>
        <dbReference type="Proteomes" id="UP000637423"/>
    </source>
</evidence>
<dbReference type="InterPro" id="IPR057840">
    <property type="entry name" value="FimV_N"/>
</dbReference>
<feature type="region of interest" description="Disordered" evidence="2">
    <location>
        <begin position="164"/>
        <end position="215"/>
    </location>
</feature>
<feature type="region of interest" description="Disordered" evidence="2">
    <location>
        <begin position="408"/>
        <end position="440"/>
    </location>
</feature>
<dbReference type="InterPro" id="IPR018392">
    <property type="entry name" value="LysM"/>
</dbReference>
<comment type="caution">
    <text evidence="4">The sequence shown here is derived from an EMBL/GenBank/DDBJ whole genome shotgun (WGS) entry which is preliminary data.</text>
</comment>
<dbReference type="InterPro" id="IPR036779">
    <property type="entry name" value="LysM_dom_sf"/>
</dbReference>
<dbReference type="Gene3D" id="1.20.58.2200">
    <property type="match status" value="1"/>
</dbReference>
<organism evidence="4 5">
    <name type="scientific">Undibacterium terreum</name>
    <dbReference type="NCBI Taxonomy" id="1224302"/>
    <lineage>
        <taxon>Bacteria</taxon>
        <taxon>Pseudomonadati</taxon>
        <taxon>Pseudomonadota</taxon>
        <taxon>Betaproteobacteria</taxon>
        <taxon>Burkholderiales</taxon>
        <taxon>Oxalobacteraceae</taxon>
        <taxon>Undibacterium</taxon>
    </lineage>
</organism>
<dbReference type="EMBL" id="BMED01000008">
    <property type="protein sequence ID" value="GGC98579.1"/>
    <property type="molecule type" value="Genomic_DNA"/>
</dbReference>
<evidence type="ECO:0000256" key="1">
    <source>
        <dbReference type="SAM" id="Coils"/>
    </source>
</evidence>
<dbReference type="Gene3D" id="3.10.350.10">
    <property type="entry name" value="LysM domain"/>
    <property type="match status" value="1"/>
</dbReference>
<evidence type="ECO:0000259" key="3">
    <source>
        <dbReference type="PROSITE" id="PS51782"/>
    </source>
</evidence>
<feature type="domain" description="LysM" evidence="3">
    <location>
        <begin position="211"/>
        <end position="266"/>
    </location>
</feature>
<dbReference type="NCBIfam" id="TIGR03504">
    <property type="entry name" value="FimV_Cterm"/>
    <property type="match status" value="1"/>
</dbReference>
<protein>
    <recommendedName>
        <fullName evidence="3">LysM domain-containing protein</fullName>
    </recommendedName>
</protein>
<dbReference type="Pfam" id="PF25800">
    <property type="entry name" value="FimV_N"/>
    <property type="match status" value="1"/>
</dbReference>
<feature type="compositionally biased region" description="Low complexity" evidence="2">
    <location>
        <begin position="428"/>
        <end position="440"/>
    </location>
</feature>
<feature type="compositionally biased region" description="Basic and acidic residues" evidence="2">
    <location>
        <begin position="413"/>
        <end position="422"/>
    </location>
</feature>
<sequence>MSYKMHNYKRSPSTLLGRKALGAAVASALLLLATGANATGLGRLTVLSALGQPLRAEIELTSPSKEDLGSLVPKLASADAFKQANIDFNPALTSLRFVVEQRGSGYVIRVSSSQAMNEPFVDLLLELNSSNGKLLREYTFLLDPAELRNSQSAQVANPVSIANIPSTQGSQARPSVPAPVSAPVSQAAQPSRRPVASSRPQETAPAGKSAGDYQVKSGDTLSKIAGNYKPEGVSLDQMLVSLYRANPQAFAGNNMNRLKAGQILTVPDADTARSSGGGEAHSVVMAHAADFSAYRNKLAGQVSNAPAEKATASKQGQGGAGNITAKIKELPTATNEAADKLKLSKASPNAAGTVKAGTGKPLAEEDKLAKDKAIADANARVKELEKNVGDLQKILEVKDKDLAAKQAAANAKPEVKKAEEKPAPAPAPVAAEPAPAPTPAASAAAPVVANASAAASAPAKPAVKRKVLPPPPPPEPSFFDGLMDNPLVLPLAGIVVALLGGYGIFTSRRKKKLQQFEDSILTGSSMKANSMFGSTGGQSVDTNNSVFNSNFAPSASQLDANEVDPVAEADVYIAYGRDSQAEEILKEALRTQPDRHAVRVKLLEIYSNRKDTKSFERLASELYGMTGGKGEEWAQAASMGIALEPGNPLYAGGKAPDALSTAAALGSATQPIEDLDPEALLANSLSEDMLESISIIDTAHATSDDHHGSADAHLDAQPTMDIGSLDFDLDIPTASAPEAPHQPLVDEAPLIPESAPVAHVKADDHHAEQNSLVDFESIDFDLGAEEPAKVTHAPEAVLDFPASHSLDLDSVKLDAGNELHVEPQEAAHSIHSGNEIAFESAVPTIPEVPQHVEEHVHHAMADIPDLPGLDHSMSNGHHEEPAKAEAPANYDFDLSGIDLNLDEDKHPSAEAAGGDAESYNAEMATKLDLAVAYHEIGDKEGARELLDEVLKGGTADQIHKAQGMLAQLG</sequence>
<proteinExistence type="predicted"/>
<dbReference type="PANTHER" id="PTHR48125">
    <property type="entry name" value="LP07818P1"/>
    <property type="match status" value="1"/>
</dbReference>
<feature type="coiled-coil region" evidence="1">
    <location>
        <begin position="367"/>
        <end position="401"/>
    </location>
</feature>
<evidence type="ECO:0000256" key="2">
    <source>
        <dbReference type="SAM" id="MobiDB-lite"/>
    </source>
</evidence>
<dbReference type="InterPro" id="IPR020011">
    <property type="entry name" value="FimV_C"/>
</dbReference>
<dbReference type="Proteomes" id="UP000637423">
    <property type="component" value="Unassembled WGS sequence"/>
</dbReference>
<feature type="compositionally biased region" description="Low complexity" evidence="2">
    <location>
        <begin position="170"/>
        <end position="192"/>
    </location>
</feature>
<accession>A0A916V003</accession>
<evidence type="ECO:0000313" key="4">
    <source>
        <dbReference type="EMBL" id="GGC98579.1"/>
    </source>
</evidence>
<name>A0A916V003_9BURK</name>
<gene>
    <name evidence="4" type="ORF">GCM10011396_52630</name>
</gene>
<keyword evidence="1" id="KW-0175">Coiled coil</keyword>
<dbReference type="AlphaFoldDB" id="A0A916V003"/>
<reference evidence="4" key="1">
    <citation type="journal article" date="2014" name="Int. J. Syst. Evol. Microbiol.">
        <title>Complete genome sequence of Corynebacterium casei LMG S-19264T (=DSM 44701T), isolated from a smear-ripened cheese.</title>
        <authorList>
            <consortium name="US DOE Joint Genome Institute (JGI-PGF)"/>
            <person name="Walter F."/>
            <person name="Albersmeier A."/>
            <person name="Kalinowski J."/>
            <person name="Ruckert C."/>
        </authorList>
    </citation>
    <scope>NUCLEOTIDE SEQUENCE</scope>
    <source>
        <strain evidence="4">CGMCC 1.10998</strain>
    </source>
</reference>
<dbReference type="Pfam" id="PF01476">
    <property type="entry name" value="LysM"/>
    <property type="match status" value="1"/>
</dbReference>
<keyword evidence="5" id="KW-1185">Reference proteome</keyword>
<reference evidence="4" key="2">
    <citation type="submission" date="2020-09" db="EMBL/GenBank/DDBJ databases">
        <authorList>
            <person name="Sun Q."/>
            <person name="Zhou Y."/>
        </authorList>
    </citation>
    <scope>NUCLEOTIDE SEQUENCE</scope>
    <source>
        <strain evidence="4">CGMCC 1.10998</strain>
    </source>
</reference>
<dbReference type="SMART" id="SM00257">
    <property type="entry name" value="LysM"/>
    <property type="match status" value="1"/>
</dbReference>
<dbReference type="InterPro" id="IPR020012">
    <property type="entry name" value="LysM_FimV"/>
</dbReference>
<dbReference type="PROSITE" id="PS51782">
    <property type="entry name" value="LYSM"/>
    <property type="match status" value="1"/>
</dbReference>
<dbReference type="PANTHER" id="PTHR48125:SF12">
    <property type="entry name" value="AT HOOK TRANSCRIPTION FACTOR FAMILY-RELATED"/>
    <property type="match status" value="1"/>
</dbReference>
<dbReference type="InterPro" id="IPR038440">
    <property type="entry name" value="FimV_C_sf"/>
</dbReference>
<dbReference type="NCBIfam" id="TIGR03505">
    <property type="entry name" value="FimV_core"/>
    <property type="match status" value="1"/>
</dbReference>